<evidence type="ECO:0000256" key="1">
    <source>
        <dbReference type="ARBA" id="ARBA00001947"/>
    </source>
</evidence>
<dbReference type="SUPFAM" id="SSF53187">
    <property type="entry name" value="Zn-dependent exopeptidases"/>
    <property type="match status" value="1"/>
</dbReference>
<comment type="subcellular location">
    <subcellularLocation>
        <location evidence="2">Cytoplasm</location>
        <location evidence="2">Cytoskeleton</location>
    </subcellularLocation>
</comment>
<evidence type="ECO:0000256" key="7">
    <source>
        <dbReference type="ARBA" id="ARBA00022833"/>
    </source>
</evidence>
<sequence>MYTTKHTQWFYFRVRNMKASTLYCTGMRSLLYSEIATREKGEGWRRTASNIRYYHNQHHQAEQDNNTTTNIKSHSLTWTCQFPYDRHLSGPLLPLHLLPPAVLPQPPHLQFGHRQLLQAAGAVLQPGWQHCTCADSDVAGRRMGGEECQAGGGGDGRGATRGEQQLLVDAGIPGLPAVMPMLNPDGVVVGNYRCSLASRDLNRNYKTLLRDYFPCIWHTRNMVNRMNTWRLMAAHLWSGTRAHPTQPHITGAAAVSVTSCSLAPPSPHGRPLSSSPYLSQPYSNTASPCLLCSSSPCPSAQITKPTPG</sequence>
<dbReference type="Proteomes" id="UP000314982">
    <property type="component" value="Unassembled WGS sequence"/>
</dbReference>
<dbReference type="Gene3D" id="3.40.630.10">
    <property type="entry name" value="Zn peptidases"/>
    <property type="match status" value="1"/>
</dbReference>
<reference evidence="10" key="2">
    <citation type="submission" date="2025-08" db="UniProtKB">
        <authorList>
            <consortium name="Ensembl"/>
        </authorList>
    </citation>
    <scope>IDENTIFICATION</scope>
</reference>
<evidence type="ECO:0000256" key="9">
    <source>
        <dbReference type="ARBA" id="ARBA00023212"/>
    </source>
</evidence>
<evidence type="ECO:0000313" key="11">
    <source>
        <dbReference type="Proteomes" id="UP000314982"/>
    </source>
</evidence>
<evidence type="ECO:0000256" key="8">
    <source>
        <dbReference type="ARBA" id="ARBA00023049"/>
    </source>
</evidence>
<keyword evidence="3" id="KW-0963">Cytoplasm</keyword>
<evidence type="ECO:0000256" key="2">
    <source>
        <dbReference type="ARBA" id="ARBA00004245"/>
    </source>
</evidence>
<name>A0A4W5LWX8_9TELE</name>
<evidence type="ECO:0000313" key="10">
    <source>
        <dbReference type="Ensembl" id="ENSHHUP00000030836.1"/>
    </source>
</evidence>
<dbReference type="Gene3D" id="2.60.40.3120">
    <property type="match status" value="1"/>
</dbReference>
<dbReference type="AlphaFoldDB" id="A0A4W5LWX8"/>
<dbReference type="GeneTree" id="ENSGT00940000160201"/>
<comment type="cofactor">
    <cofactor evidence="1">
        <name>Zn(2+)</name>
        <dbReference type="ChEBI" id="CHEBI:29105"/>
    </cofactor>
</comment>
<dbReference type="PANTHER" id="PTHR12756:SF41">
    <property type="entry name" value="CYTOSOLIC CARBOXYPEPTIDASE 2"/>
    <property type="match status" value="1"/>
</dbReference>
<dbReference type="GO" id="GO:0008237">
    <property type="term" value="F:metallopeptidase activity"/>
    <property type="evidence" value="ECO:0007669"/>
    <property type="project" value="UniProtKB-KW"/>
</dbReference>
<reference evidence="11" key="1">
    <citation type="submission" date="2018-06" db="EMBL/GenBank/DDBJ databases">
        <title>Genome assembly of Danube salmon.</title>
        <authorList>
            <person name="Macqueen D.J."/>
            <person name="Gundappa M.K."/>
        </authorList>
    </citation>
    <scope>NUCLEOTIDE SEQUENCE [LARGE SCALE GENOMIC DNA]</scope>
</reference>
<dbReference type="Ensembl" id="ENSHHUT00000032115.1">
    <property type="protein sequence ID" value="ENSHHUP00000030836.1"/>
    <property type="gene ID" value="ENSHHUG00000019605.1"/>
</dbReference>
<evidence type="ECO:0008006" key="12">
    <source>
        <dbReference type="Google" id="ProtNLM"/>
    </source>
</evidence>
<reference evidence="10" key="3">
    <citation type="submission" date="2025-09" db="UniProtKB">
        <authorList>
            <consortium name="Ensembl"/>
        </authorList>
    </citation>
    <scope>IDENTIFICATION</scope>
</reference>
<dbReference type="GO" id="GO:0005856">
    <property type="term" value="C:cytoskeleton"/>
    <property type="evidence" value="ECO:0007669"/>
    <property type="project" value="UniProtKB-SubCell"/>
</dbReference>
<keyword evidence="8" id="KW-0482">Metalloprotease</keyword>
<keyword evidence="7" id="KW-0862">Zinc</keyword>
<evidence type="ECO:0000256" key="6">
    <source>
        <dbReference type="ARBA" id="ARBA00022801"/>
    </source>
</evidence>
<keyword evidence="5" id="KW-0479">Metal-binding</keyword>
<accession>A0A4W5LWX8</accession>
<evidence type="ECO:0000256" key="5">
    <source>
        <dbReference type="ARBA" id="ARBA00022723"/>
    </source>
</evidence>
<dbReference type="PANTHER" id="PTHR12756">
    <property type="entry name" value="CYTOSOLIC CARBOXYPEPTIDASE"/>
    <property type="match status" value="1"/>
</dbReference>
<evidence type="ECO:0000256" key="3">
    <source>
        <dbReference type="ARBA" id="ARBA00022490"/>
    </source>
</evidence>
<dbReference type="GO" id="GO:0006508">
    <property type="term" value="P:proteolysis"/>
    <property type="evidence" value="ECO:0007669"/>
    <property type="project" value="UniProtKB-KW"/>
</dbReference>
<dbReference type="InterPro" id="IPR050821">
    <property type="entry name" value="Cytosolic_carboxypeptidase"/>
</dbReference>
<keyword evidence="6" id="KW-0378">Hydrolase</keyword>
<organism evidence="10 11">
    <name type="scientific">Hucho hucho</name>
    <name type="common">huchen</name>
    <dbReference type="NCBI Taxonomy" id="62062"/>
    <lineage>
        <taxon>Eukaryota</taxon>
        <taxon>Metazoa</taxon>
        <taxon>Chordata</taxon>
        <taxon>Craniata</taxon>
        <taxon>Vertebrata</taxon>
        <taxon>Euteleostomi</taxon>
        <taxon>Actinopterygii</taxon>
        <taxon>Neopterygii</taxon>
        <taxon>Teleostei</taxon>
        <taxon>Protacanthopterygii</taxon>
        <taxon>Salmoniformes</taxon>
        <taxon>Salmonidae</taxon>
        <taxon>Salmoninae</taxon>
        <taxon>Hucho</taxon>
    </lineage>
</organism>
<dbReference type="GO" id="GO:0046872">
    <property type="term" value="F:metal ion binding"/>
    <property type="evidence" value="ECO:0007669"/>
    <property type="project" value="UniProtKB-KW"/>
</dbReference>
<evidence type="ECO:0000256" key="4">
    <source>
        <dbReference type="ARBA" id="ARBA00022670"/>
    </source>
</evidence>
<keyword evidence="9" id="KW-0206">Cytoskeleton</keyword>
<protein>
    <recommendedName>
        <fullName evidence="12">Peptidase M14 carboxypeptidase A domain-containing protein</fullName>
    </recommendedName>
</protein>
<proteinExistence type="predicted"/>
<keyword evidence="4" id="KW-0645">Protease</keyword>
<keyword evidence="11" id="KW-1185">Reference proteome</keyword>